<name>A0A0W8E534_9ZZZZ</name>
<proteinExistence type="predicted"/>
<accession>A0A0W8E534</accession>
<reference evidence="2" key="1">
    <citation type="journal article" date="2015" name="Proc. Natl. Acad. Sci. U.S.A.">
        <title>Networks of energetic and metabolic interactions define dynamics in microbial communities.</title>
        <authorList>
            <person name="Embree M."/>
            <person name="Liu J.K."/>
            <person name="Al-Bassam M.M."/>
            <person name="Zengler K."/>
        </authorList>
    </citation>
    <scope>NUCLEOTIDE SEQUENCE</scope>
</reference>
<organism evidence="2">
    <name type="scientific">hydrocarbon metagenome</name>
    <dbReference type="NCBI Taxonomy" id="938273"/>
    <lineage>
        <taxon>unclassified sequences</taxon>
        <taxon>metagenomes</taxon>
        <taxon>ecological metagenomes</taxon>
    </lineage>
</organism>
<dbReference type="EMBL" id="LNQE01001878">
    <property type="protein sequence ID" value="KUG03510.1"/>
    <property type="molecule type" value="Genomic_DNA"/>
</dbReference>
<evidence type="ECO:0000313" key="2">
    <source>
        <dbReference type="EMBL" id="KUG03510.1"/>
    </source>
</evidence>
<dbReference type="AlphaFoldDB" id="A0A0W8E534"/>
<gene>
    <name evidence="2" type="ORF">ASZ90_019072</name>
</gene>
<comment type="caution">
    <text evidence="2">The sequence shown here is derived from an EMBL/GenBank/DDBJ whole genome shotgun (WGS) entry which is preliminary data.</text>
</comment>
<feature type="region of interest" description="Disordered" evidence="1">
    <location>
        <begin position="19"/>
        <end position="51"/>
    </location>
</feature>
<sequence>MAVLLIILLCTLFAGCSSNEKPADNNQPPEQNEPAPIDNNDSDELITDTGTFTGRIDDQSIEIHISGVPEDIGYRAFELSEELRQDFDSFGFETGEQVIFKYQAGSEGRRGVIKEIKLIEN</sequence>
<protein>
    <submittedName>
        <fullName evidence="2">Uncharacterized protein</fullName>
    </submittedName>
</protein>
<feature type="compositionally biased region" description="Low complexity" evidence="1">
    <location>
        <begin position="24"/>
        <end position="36"/>
    </location>
</feature>
<evidence type="ECO:0000256" key="1">
    <source>
        <dbReference type="SAM" id="MobiDB-lite"/>
    </source>
</evidence>